<reference evidence="2" key="2">
    <citation type="submission" date="2016-01" db="EMBL/GenBank/DDBJ databases">
        <title>Draft Genome Sequence of Paenibacillus amylolyticus Heshi-A3 that Was Isolated from Fermented Rice Bran with Aging Salted Mackerel, Which Was Named Heshiko as Traditional Fermented Seafood in Japan.</title>
        <authorList>
            <person name="Akuzawa S."/>
            <person name="Nakagawa J."/>
            <person name="Kanekatsu T."/>
            <person name="Kubota E."/>
            <person name="Ohtake R."/>
            <person name="Suzuki T."/>
            <person name="Kanesaki Y."/>
        </authorList>
    </citation>
    <scope>NUCLEOTIDE SEQUENCE [LARGE SCALE GENOMIC DNA]</scope>
    <source>
        <strain evidence="2">Heshi-A3</strain>
    </source>
</reference>
<protein>
    <recommendedName>
        <fullName evidence="3">HNH endonuclease</fullName>
    </recommendedName>
</protein>
<accession>A0A100VNT6</accession>
<gene>
    <name evidence="1" type="ORF">PAHA3_3221</name>
</gene>
<dbReference type="AlphaFoldDB" id="A0A100VNT6"/>
<comment type="caution">
    <text evidence="1">The sequence shown here is derived from an EMBL/GenBank/DDBJ whole genome shotgun (WGS) entry which is preliminary data.</text>
</comment>
<proteinExistence type="predicted"/>
<dbReference type="Proteomes" id="UP000069697">
    <property type="component" value="Unassembled WGS sequence"/>
</dbReference>
<evidence type="ECO:0008006" key="3">
    <source>
        <dbReference type="Google" id="ProtNLM"/>
    </source>
</evidence>
<dbReference type="Gene3D" id="1.10.30.50">
    <property type="match status" value="1"/>
</dbReference>
<dbReference type="EMBL" id="BCNV01000001">
    <property type="protein sequence ID" value="GAS83143.1"/>
    <property type="molecule type" value="Genomic_DNA"/>
</dbReference>
<reference evidence="1 2" key="1">
    <citation type="journal article" date="2016" name="Genome Announc.">
        <title>Draft Genome Sequence of Paenibacillus amylolyticus Heshi-A3, Isolated from Fermented Rice Bran in a Japanese Fermented Seafood Dish.</title>
        <authorList>
            <person name="Akuzawa S."/>
            <person name="Nagaoka J."/>
            <person name="Kanekatsu M."/>
            <person name="Kubota E."/>
            <person name="Ohtake R."/>
            <person name="Suzuki T."/>
            <person name="Kanesaki Y."/>
        </authorList>
    </citation>
    <scope>NUCLEOTIDE SEQUENCE [LARGE SCALE GENOMIC DNA]</scope>
    <source>
        <strain evidence="1 2">Heshi-A3</strain>
    </source>
</reference>
<dbReference type="RefSeq" id="WP_062835533.1">
    <property type="nucleotide sequence ID" value="NZ_BCNV01000001.1"/>
</dbReference>
<name>A0A100VNT6_PAEAM</name>
<evidence type="ECO:0000313" key="2">
    <source>
        <dbReference type="Proteomes" id="UP000069697"/>
    </source>
</evidence>
<organism evidence="1 2">
    <name type="scientific">Paenibacillus amylolyticus</name>
    <dbReference type="NCBI Taxonomy" id="1451"/>
    <lineage>
        <taxon>Bacteria</taxon>
        <taxon>Bacillati</taxon>
        <taxon>Bacillota</taxon>
        <taxon>Bacilli</taxon>
        <taxon>Bacillales</taxon>
        <taxon>Paenibacillaceae</taxon>
        <taxon>Paenibacillus</taxon>
    </lineage>
</organism>
<sequence>MRSLPKPSIKVEDVFIQTISKVKDKSLKRRLERCLPEIIIDSNEFDLKASNAKLHEIAEKSHVNGDITKDEMIKVYDGRLAKKDSPGREFYMTLRYPKGIDKCPLCGQLPIKTLDHYLAKTKHPSLAIAPNNLVPACSDCNKIKGSVNPINSEQETLHPYFDNIDGDQWLFAEVIHTDPVSLIFFIRSPDNATKLMEKRVKYHFELYELNNLYSSEAASEISDISYQIGRLFDLGGAEAVRLHLTETADSCLSSRKNSWKSASIKLSQQIHGIVVNVHLRSFNRLLKEYLI</sequence>
<evidence type="ECO:0000313" key="1">
    <source>
        <dbReference type="EMBL" id="GAS83143.1"/>
    </source>
</evidence>